<keyword evidence="2" id="KW-1185">Reference proteome</keyword>
<comment type="caution">
    <text evidence="1">The sequence shown here is derived from an EMBL/GenBank/DDBJ whole genome shotgun (WGS) entry which is preliminary data.</text>
</comment>
<evidence type="ECO:0000313" key="1">
    <source>
        <dbReference type="EMBL" id="MBP3959111.1"/>
    </source>
</evidence>
<dbReference type="RefSeq" id="WP_210659643.1">
    <property type="nucleotide sequence ID" value="NZ_JAGKQQ010000001.1"/>
</dbReference>
<reference evidence="1 2" key="1">
    <citation type="submission" date="2021-04" db="EMBL/GenBank/DDBJ databases">
        <authorList>
            <person name="Ivanova A."/>
        </authorList>
    </citation>
    <scope>NUCLEOTIDE SEQUENCE [LARGE SCALE GENOMIC DNA]</scope>
    <source>
        <strain evidence="1 2">G18</strain>
    </source>
</reference>
<protein>
    <submittedName>
        <fullName evidence="1">Uncharacterized protein</fullName>
    </submittedName>
</protein>
<gene>
    <name evidence="1" type="ORF">J8F10_28025</name>
</gene>
<dbReference type="EMBL" id="JAGKQQ010000001">
    <property type="protein sequence ID" value="MBP3959111.1"/>
    <property type="molecule type" value="Genomic_DNA"/>
</dbReference>
<name>A0ABS5BZG2_9BACT</name>
<organism evidence="1 2">
    <name type="scientific">Gemmata palustris</name>
    <dbReference type="NCBI Taxonomy" id="2822762"/>
    <lineage>
        <taxon>Bacteria</taxon>
        <taxon>Pseudomonadati</taxon>
        <taxon>Planctomycetota</taxon>
        <taxon>Planctomycetia</taxon>
        <taxon>Gemmatales</taxon>
        <taxon>Gemmataceae</taxon>
        <taxon>Gemmata</taxon>
    </lineage>
</organism>
<accession>A0ABS5BZG2</accession>
<proteinExistence type="predicted"/>
<dbReference type="Proteomes" id="UP000676565">
    <property type="component" value="Unassembled WGS sequence"/>
</dbReference>
<evidence type="ECO:0000313" key="2">
    <source>
        <dbReference type="Proteomes" id="UP000676565"/>
    </source>
</evidence>
<sequence length="208" mass="23641">MSLDISVGTLAWCVENGELDGAEWAARDMREINRVLATRGLTVHAEPHSLPPLRDRCRLHGMPYSWIHYLRRAYAYARQAPHAFVPLPYDSDATSDECLDREMSKFDSHLICHSDCDGYYVPVDFFEPLHDEHLVGEVLGSSQGAMRELIFVAPLIEIHLHNAHLSNAIAERIANEDAGALYIERQVWLQLYEAFRLSIEYGAAVKFC</sequence>